<keyword evidence="4" id="KW-0813">Transport</keyword>
<reference evidence="11 12" key="1">
    <citation type="submission" date="2013-04" db="EMBL/GenBank/DDBJ databases">
        <title>Hyphomonas hirschiana VP5 Genome Sequencing.</title>
        <authorList>
            <person name="Lai Q."/>
            <person name="Shao Z."/>
        </authorList>
    </citation>
    <scope>NUCLEOTIDE SEQUENCE [LARGE SCALE GENOMIC DNA]</scope>
    <source>
        <strain evidence="11 12">VP5</strain>
    </source>
</reference>
<comment type="subcellular location">
    <subcellularLocation>
        <location evidence="1">Cell inner membrane</location>
    </subcellularLocation>
</comment>
<evidence type="ECO:0000256" key="7">
    <source>
        <dbReference type="ARBA" id="ARBA00022692"/>
    </source>
</evidence>
<sequence length="251" mass="26397">MRFLLLLVLIAGFVIGVVAFAPLSFILKTSGAEARGLSWTSAEGTLMGGRITGLRAGQDVLGDATLKLNPVSLLALGIEYDFDWAGPSGKGTGKAAAYATGTTELRDFNIELDFAALDGVAAWIRQSGGKARLTGDIIRFRKGACDKANGQAWSDALGKNAAVLGPGWPDMAGELSCDGDALLIPFKSANPSGTQLDATARFNIDGNGNLEARVSGVIPQQYQYGLPIAGFVPDGNTYVYRYPALPREVPR</sequence>
<protein>
    <recommendedName>
        <fullName evidence="3">Type II secretion system protein N</fullName>
    </recommendedName>
    <alternativeName>
        <fullName evidence="10">General secretion pathway protein N</fullName>
    </alternativeName>
</protein>
<evidence type="ECO:0000256" key="8">
    <source>
        <dbReference type="ARBA" id="ARBA00022927"/>
    </source>
</evidence>
<keyword evidence="12" id="KW-1185">Reference proteome</keyword>
<dbReference type="GO" id="GO:0015627">
    <property type="term" value="C:type II protein secretion system complex"/>
    <property type="evidence" value="ECO:0007669"/>
    <property type="project" value="InterPro"/>
</dbReference>
<dbReference type="Pfam" id="PF01203">
    <property type="entry name" value="T2SSN"/>
    <property type="match status" value="1"/>
</dbReference>
<comment type="caution">
    <text evidence="11">The sequence shown here is derived from an EMBL/GenBank/DDBJ whole genome shotgun (WGS) entry which is preliminary data.</text>
</comment>
<name>A0A059FWG9_9PROT</name>
<gene>
    <name evidence="11" type="ORF">HHI_07167</name>
</gene>
<evidence type="ECO:0000256" key="1">
    <source>
        <dbReference type="ARBA" id="ARBA00004533"/>
    </source>
</evidence>
<keyword evidence="5" id="KW-1003">Cell membrane</keyword>
<evidence type="ECO:0000256" key="3">
    <source>
        <dbReference type="ARBA" id="ARBA00021563"/>
    </source>
</evidence>
<dbReference type="GO" id="GO:0005886">
    <property type="term" value="C:plasma membrane"/>
    <property type="evidence" value="ECO:0007669"/>
    <property type="project" value="UniProtKB-SubCell"/>
</dbReference>
<dbReference type="GO" id="GO:0015628">
    <property type="term" value="P:protein secretion by the type II secretion system"/>
    <property type="evidence" value="ECO:0007669"/>
    <property type="project" value="InterPro"/>
</dbReference>
<evidence type="ECO:0000256" key="4">
    <source>
        <dbReference type="ARBA" id="ARBA00022448"/>
    </source>
</evidence>
<evidence type="ECO:0000256" key="10">
    <source>
        <dbReference type="ARBA" id="ARBA00030772"/>
    </source>
</evidence>
<evidence type="ECO:0000256" key="9">
    <source>
        <dbReference type="ARBA" id="ARBA00023136"/>
    </source>
</evidence>
<keyword evidence="9" id="KW-0472">Membrane</keyword>
<dbReference type="Proteomes" id="UP000025061">
    <property type="component" value="Unassembled WGS sequence"/>
</dbReference>
<proteinExistence type="inferred from homology"/>
<dbReference type="InterPro" id="IPR022792">
    <property type="entry name" value="T2SS_protein-GspN"/>
</dbReference>
<evidence type="ECO:0000256" key="6">
    <source>
        <dbReference type="ARBA" id="ARBA00022519"/>
    </source>
</evidence>
<keyword evidence="6" id="KW-0997">Cell inner membrane</keyword>
<dbReference type="AlphaFoldDB" id="A0A059FWG9"/>
<evidence type="ECO:0000256" key="5">
    <source>
        <dbReference type="ARBA" id="ARBA00022475"/>
    </source>
</evidence>
<keyword evidence="8" id="KW-0653">Protein transport</keyword>
<keyword evidence="7" id="KW-0812">Transmembrane</keyword>
<organism evidence="11 12">
    <name type="scientific">Hyphomonas hirschiana VP5</name>
    <dbReference type="NCBI Taxonomy" id="1280951"/>
    <lineage>
        <taxon>Bacteria</taxon>
        <taxon>Pseudomonadati</taxon>
        <taxon>Pseudomonadota</taxon>
        <taxon>Alphaproteobacteria</taxon>
        <taxon>Hyphomonadales</taxon>
        <taxon>Hyphomonadaceae</taxon>
        <taxon>Hyphomonas</taxon>
    </lineage>
</organism>
<dbReference type="EMBL" id="ARYI01000005">
    <property type="protein sequence ID" value="KCZ95009.1"/>
    <property type="molecule type" value="Genomic_DNA"/>
</dbReference>
<comment type="similarity">
    <text evidence="2">Belongs to the GSP N family.</text>
</comment>
<accession>A0A059FWG9</accession>
<dbReference type="PATRIC" id="fig|1280951.3.peg.1450"/>
<evidence type="ECO:0000313" key="11">
    <source>
        <dbReference type="EMBL" id="KCZ95009.1"/>
    </source>
</evidence>
<evidence type="ECO:0000313" key="12">
    <source>
        <dbReference type="Proteomes" id="UP000025061"/>
    </source>
</evidence>
<evidence type="ECO:0000256" key="2">
    <source>
        <dbReference type="ARBA" id="ARBA00007208"/>
    </source>
</evidence>